<dbReference type="SMART" id="SM00530">
    <property type="entry name" value="HTH_XRE"/>
    <property type="match status" value="1"/>
</dbReference>
<evidence type="ECO:0000259" key="1">
    <source>
        <dbReference type="PROSITE" id="PS50943"/>
    </source>
</evidence>
<dbReference type="Pfam" id="PF01381">
    <property type="entry name" value="HTH_3"/>
    <property type="match status" value="1"/>
</dbReference>
<name>A0A0U4FAT7_9BACI</name>
<dbReference type="InterPro" id="IPR001387">
    <property type="entry name" value="Cro/C1-type_HTH"/>
</dbReference>
<dbReference type="KEGG" id="lao:AOX59_02745"/>
<sequence length="74" mass="8550">MNKKIIAKRLKDFRGGKNRENVAELLGISISALQMYETAQRIPQDDIKLKIAKLYGVSVQEIFFSEQEYNMCPK</sequence>
<accession>A0A0U4FAT7</accession>
<proteinExistence type="predicted"/>
<dbReference type="EMBL" id="CP013862">
    <property type="protein sequence ID" value="ALX47613.1"/>
    <property type="molecule type" value="Genomic_DNA"/>
</dbReference>
<dbReference type="AlphaFoldDB" id="A0A0U4FAT7"/>
<dbReference type="CDD" id="cd00093">
    <property type="entry name" value="HTH_XRE"/>
    <property type="match status" value="1"/>
</dbReference>
<dbReference type="Proteomes" id="UP000050331">
    <property type="component" value="Chromosome"/>
</dbReference>
<keyword evidence="3" id="KW-1185">Reference proteome</keyword>
<evidence type="ECO:0000313" key="2">
    <source>
        <dbReference type="EMBL" id="ALX47613.1"/>
    </source>
</evidence>
<dbReference type="RefSeq" id="WP_068441489.1">
    <property type="nucleotide sequence ID" value="NZ_CP013862.1"/>
</dbReference>
<organism evidence="2 3">
    <name type="scientific">Lentibacillus amyloliquefaciens</name>
    <dbReference type="NCBI Taxonomy" id="1472767"/>
    <lineage>
        <taxon>Bacteria</taxon>
        <taxon>Bacillati</taxon>
        <taxon>Bacillota</taxon>
        <taxon>Bacilli</taxon>
        <taxon>Bacillales</taxon>
        <taxon>Bacillaceae</taxon>
        <taxon>Lentibacillus</taxon>
    </lineage>
</organism>
<gene>
    <name evidence="2" type="ORF">AOX59_02745</name>
</gene>
<evidence type="ECO:0000313" key="3">
    <source>
        <dbReference type="Proteomes" id="UP000050331"/>
    </source>
</evidence>
<reference evidence="2 3" key="1">
    <citation type="submission" date="2016-01" db="EMBL/GenBank/DDBJ databases">
        <title>Complete genome sequence of strain Lentibacillus amyloliquefaciens LAM0015T isolated from saline sediment.</title>
        <authorList>
            <person name="Wang J.-L."/>
            <person name="He M.-X."/>
        </authorList>
    </citation>
    <scope>NUCLEOTIDE SEQUENCE [LARGE SCALE GENOMIC DNA]</scope>
    <source>
        <strain evidence="2 3">LAM0015</strain>
    </source>
</reference>
<feature type="domain" description="HTH cro/C1-type" evidence="1">
    <location>
        <begin position="10"/>
        <end position="62"/>
    </location>
</feature>
<dbReference type="SUPFAM" id="SSF47413">
    <property type="entry name" value="lambda repressor-like DNA-binding domains"/>
    <property type="match status" value="1"/>
</dbReference>
<dbReference type="InterPro" id="IPR010982">
    <property type="entry name" value="Lambda_DNA-bd_dom_sf"/>
</dbReference>
<dbReference type="STRING" id="1472767.AOX59_02745"/>
<dbReference type="OrthoDB" id="9811208at2"/>
<dbReference type="GO" id="GO:0003677">
    <property type="term" value="F:DNA binding"/>
    <property type="evidence" value="ECO:0007669"/>
    <property type="project" value="InterPro"/>
</dbReference>
<dbReference type="PROSITE" id="PS50943">
    <property type="entry name" value="HTH_CROC1"/>
    <property type="match status" value="1"/>
</dbReference>
<protein>
    <submittedName>
        <fullName evidence="2">XRE family transcriptional regulator</fullName>
    </submittedName>
</protein>
<dbReference type="Gene3D" id="1.10.260.40">
    <property type="entry name" value="lambda repressor-like DNA-binding domains"/>
    <property type="match status" value="1"/>
</dbReference>